<feature type="transmembrane region" description="Helical" evidence="7">
    <location>
        <begin position="116"/>
        <end position="140"/>
    </location>
</feature>
<keyword evidence="2" id="KW-1003">Cell membrane</keyword>
<comment type="subcellular location">
    <subcellularLocation>
        <location evidence="1">Cell inner membrane</location>
        <topology evidence="1">Multi-pass membrane protein</topology>
    </subcellularLocation>
</comment>
<sequence>MVTTAQLFGWIVTYYNVPTILAEAIQSVSSSSLVFLFLTLVILLIAGMFMEALSVVIIVAPILHPVALLYGIDPIFFGFFVVFVMCIGIASPPFGPCLFVSCSLSNRPFVGVAKEVLPFILVEILVAVIVIFLPEVVTFLPNLME</sequence>
<dbReference type="GO" id="GO:0005886">
    <property type="term" value="C:plasma membrane"/>
    <property type="evidence" value="ECO:0007669"/>
    <property type="project" value="UniProtKB-SubCell"/>
</dbReference>
<keyword evidence="6 7" id="KW-0472">Membrane</keyword>
<keyword evidence="5 7" id="KW-1133">Transmembrane helix</keyword>
<dbReference type="KEGG" id="pfaa:MM59RIKEN_19860"/>
<dbReference type="Proteomes" id="UP000679848">
    <property type="component" value="Chromosome"/>
</dbReference>
<dbReference type="InterPro" id="IPR004681">
    <property type="entry name" value="TRAP_DctM"/>
</dbReference>
<evidence type="ECO:0000313" key="9">
    <source>
        <dbReference type="EMBL" id="BCK84667.1"/>
    </source>
</evidence>
<evidence type="ECO:0000256" key="2">
    <source>
        <dbReference type="ARBA" id="ARBA00022475"/>
    </source>
</evidence>
<dbReference type="AlphaFoldDB" id="A0A810QEI0"/>
<keyword evidence="4 7" id="KW-0812">Transmembrane</keyword>
<proteinExistence type="predicted"/>
<evidence type="ECO:0000256" key="7">
    <source>
        <dbReference type="SAM" id="Phobius"/>
    </source>
</evidence>
<name>A0A810QEI0_9FIRM</name>
<feature type="transmembrane region" description="Helical" evidence="7">
    <location>
        <begin position="75"/>
        <end position="104"/>
    </location>
</feature>
<feature type="transmembrane region" description="Helical" evidence="7">
    <location>
        <begin position="33"/>
        <end position="63"/>
    </location>
</feature>
<dbReference type="Pfam" id="PF06808">
    <property type="entry name" value="DctM"/>
    <property type="match status" value="1"/>
</dbReference>
<dbReference type="GO" id="GO:0022857">
    <property type="term" value="F:transmembrane transporter activity"/>
    <property type="evidence" value="ECO:0007669"/>
    <property type="project" value="TreeGrafter"/>
</dbReference>
<evidence type="ECO:0000256" key="3">
    <source>
        <dbReference type="ARBA" id="ARBA00022519"/>
    </source>
</evidence>
<evidence type="ECO:0000256" key="5">
    <source>
        <dbReference type="ARBA" id="ARBA00022989"/>
    </source>
</evidence>
<evidence type="ECO:0000256" key="4">
    <source>
        <dbReference type="ARBA" id="ARBA00022692"/>
    </source>
</evidence>
<evidence type="ECO:0000259" key="8">
    <source>
        <dbReference type="Pfam" id="PF06808"/>
    </source>
</evidence>
<dbReference type="PANTHER" id="PTHR33362">
    <property type="entry name" value="SIALIC ACID TRAP TRANSPORTER PERMEASE PROTEIN SIAT-RELATED"/>
    <property type="match status" value="1"/>
</dbReference>
<evidence type="ECO:0000256" key="1">
    <source>
        <dbReference type="ARBA" id="ARBA00004429"/>
    </source>
</evidence>
<gene>
    <name evidence="9" type="ORF">MM59RIKEN_19860</name>
</gene>
<evidence type="ECO:0000313" key="10">
    <source>
        <dbReference type="Proteomes" id="UP000679848"/>
    </source>
</evidence>
<accession>A0A810QEI0</accession>
<dbReference type="InterPro" id="IPR010656">
    <property type="entry name" value="DctM"/>
</dbReference>
<dbReference type="EMBL" id="AP023420">
    <property type="protein sequence ID" value="BCK84667.1"/>
    <property type="molecule type" value="Genomic_DNA"/>
</dbReference>
<keyword evidence="3" id="KW-0997">Cell inner membrane</keyword>
<keyword evidence="10" id="KW-1185">Reference proteome</keyword>
<feature type="domain" description="TRAP C4-dicarboxylate transport system permease DctM subunit" evidence="8">
    <location>
        <begin position="2"/>
        <end position="135"/>
    </location>
</feature>
<organism evidence="9 10">
    <name type="scientific">Pusillibacter faecalis</name>
    <dbReference type="NCBI Taxonomy" id="2714358"/>
    <lineage>
        <taxon>Bacteria</taxon>
        <taxon>Bacillati</taxon>
        <taxon>Bacillota</taxon>
        <taxon>Clostridia</taxon>
        <taxon>Eubacteriales</taxon>
        <taxon>Oscillospiraceae</taxon>
        <taxon>Pusillibacter</taxon>
    </lineage>
</organism>
<protein>
    <recommendedName>
        <fullName evidence="8">TRAP C4-dicarboxylate transport system permease DctM subunit domain-containing protein</fullName>
    </recommendedName>
</protein>
<evidence type="ECO:0000256" key="6">
    <source>
        <dbReference type="ARBA" id="ARBA00023136"/>
    </source>
</evidence>
<reference evidence="9" key="1">
    <citation type="submission" date="2020-09" db="EMBL/GenBank/DDBJ databases">
        <title>New species isolated from human feces.</title>
        <authorList>
            <person name="Kitahara M."/>
            <person name="Shigeno Y."/>
            <person name="Shime M."/>
            <person name="Matsumoto Y."/>
            <person name="Nakamura S."/>
            <person name="Motooka D."/>
            <person name="Fukuoka S."/>
            <person name="Nishikawa H."/>
            <person name="Benno Y."/>
        </authorList>
    </citation>
    <scope>NUCLEOTIDE SEQUENCE</scope>
    <source>
        <strain evidence="9">MM59</strain>
    </source>
</reference>